<feature type="signal peptide" evidence="1">
    <location>
        <begin position="1"/>
        <end position="25"/>
    </location>
</feature>
<accession>A0A5C5YU44</accession>
<keyword evidence="3" id="KW-1185">Reference proteome</keyword>
<dbReference type="EC" id="3.2.1.55" evidence="2"/>
<dbReference type="GO" id="GO:0046556">
    <property type="term" value="F:alpha-L-arabinofuranosidase activity"/>
    <property type="evidence" value="ECO:0007669"/>
    <property type="project" value="UniProtKB-EC"/>
</dbReference>
<keyword evidence="1" id="KW-0732">Signal</keyword>
<dbReference type="InterPro" id="IPR023296">
    <property type="entry name" value="Glyco_hydro_beta-prop_sf"/>
</dbReference>
<dbReference type="Gene3D" id="2.115.10.20">
    <property type="entry name" value="Glycosyl hydrolase domain, family 43"/>
    <property type="match status" value="1"/>
</dbReference>
<dbReference type="RefSeq" id="WP_146584723.1">
    <property type="nucleotide sequence ID" value="NZ_SJPO01000002.1"/>
</dbReference>
<evidence type="ECO:0000313" key="2">
    <source>
        <dbReference type="EMBL" id="TWT78341.1"/>
    </source>
</evidence>
<evidence type="ECO:0000313" key="3">
    <source>
        <dbReference type="Proteomes" id="UP000318478"/>
    </source>
</evidence>
<name>A0A5C5YU44_9BACT</name>
<dbReference type="PROSITE" id="PS51257">
    <property type="entry name" value="PROKAR_LIPOPROTEIN"/>
    <property type="match status" value="1"/>
</dbReference>
<dbReference type="EMBL" id="SJPO01000002">
    <property type="protein sequence ID" value="TWT78341.1"/>
    <property type="molecule type" value="Genomic_DNA"/>
</dbReference>
<keyword evidence="2" id="KW-0378">Hydrolase</keyword>
<reference evidence="2 3" key="1">
    <citation type="submission" date="2019-02" db="EMBL/GenBank/DDBJ databases">
        <title>Deep-cultivation of Planctomycetes and their phenomic and genomic characterization uncovers novel biology.</title>
        <authorList>
            <person name="Wiegand S."/>
            <person name="Jogler M."/>
            <person name="Boedeker C."/>
            <person name="Pinto D."/>
            <person name="Vollmers J."/>
            <person name="Rivas-Marin E."/>
            <person name="Kohn T."/>
            <person name="Peeters S.H."/>
            <person name="Heuer A."/>
            <person name="Rast P."/>
            <person name="Oberbeckmann S."/>
            <person name="Bunk B."/>
            <person name="Jeske O."/>
            <person name="Meyerdierks A."/>
            <person name="Storesund J.E."/>
            <person name="Kallscheuer N."/>
            <person name="Luecker S."/>
            <person name="Lage O.M."/>
            <person name="Pohl T."/>
            <person name="Merkel B.J."/>
            <person name="Hornburger P."/>
            <person name="Mueller R.-W."/>
            <person name="Bruemmer F."/>
            <person name="Labrenz M."/>
            <person name="Spormann A.M."/>
            <person name="Op Den Camp H."/>
            <person name="Overmann J."/>
            <person name="Amann R."/>
            <person name="Jetten M.S.M."/>
            <person name="Mascher T."/>
            <person name="Medema M.H."/>
            <person name="Devos D.P."/>
            <person name="Kaster A.-K."/>
            <person name="Ovreas L."/>
            <person name="Rohde M."/>
            <person name="Galperin M.Y."/>
            <person name="Jogler C."/>
        </authorList>
    </citation>
    <scope>NUCLEOTIDE SEQUENCE [LARGE SCALE GENOMIC DNA]</scope>
    <source>
        <strain evidence="2 3">Pla123a</strain>
    </source>
</reference>
<feature type="chain" id="PRO_5023021504" evidence="1">
    <location>
        <begin position="26"/>
        <end position="95"/>
    </location>
</feature>
<gene>
    <name evidence="2" type="primary">xynC_1</name>
    <name evidence="2" type="ORF">Pla123a_11320</name>
</gene>
<proteinExistence type="predicted"/>
<organism evidence="2 3">
    <name type="scientific">Posidoniimonas polymericola</name>
    <dbReference type="NCBI Taxonomy" id="2528002"/>
    <lineage>
        <taxon>Bacteria</taxon>
        <taxon>Pseudomonadati</taxon>
        <taxon>Planctomycetota</taxon>
        <taxon>Planctomycetia</taxon>
        <taxon>Pirellulales</taxon>
        <taxon>Lacipirellulaceae</taxon>
        <taxon>Posidoniimonas</taxon>
    </lineage>
</organism>
<dbReference type="AlphaFoldDB" id="A0A5C5YU44"/>
<keyword evidence="2" id="KW-0326">Glycosidase</keyword>
<dbReference type="Proteomes" id="UP000318478">
    <property type="component" value="Unassembled WGS sequence"/>
</dbReference>
<sequence precursor="true">MPQSLARNACLALSVLMACCWDVSGQPNSTAATNGAVDAANPPFALPMNWTASGPLVLPVSDASHQIVSIKDPTIVNYDGLWHVYATAYSTSAKT</sequence>
<comment type="caution">
    <text evidence="2">The sequence shown here is derived from an EMBL/GenBank/DDBJ whole genome shotgun (WGS) entry which is preliminary data.</text>
</comment>
<protein>
    <submittedName>
        <fullName evidence="2">Alpha-L-arabinofuranosidase C</fullName>
        <ecNumber evidence="2">3.2.1.55</ecNumber>
    </submittedName>
</protein>
<evidence type="ECO:0000256" key="1">
    <source>
        <dbReference type="SAM" id="SignalP"/>
    </source>
</evidence>